<feature type="transmembrane region" description="Helical" evidence="1">
    <location>
        <begin position="18"/>
        <end position="37"/>
    </location>
</feature>
<reference evidence="2 3" key="1">
    <citation type="submission" date="2020-07" db="EMBL/GenBank/DDBJ databases">
        <title>Sequencing the genomes of 1000 actinobacteria strains.</title>
        <authorList>
            <person name="Klenk H.-P."/>
        </authorList>
    </citation>
    <scope>NUCLEOTIDE SEQUENCE [LARGE SCALE GENOMIC DNA]</scope>
    <source>
        <strain evidence="2 3">DSM 104001</strain>
    </source>
</reference>
<organism evidence="2 3">
    <name type="scientific">Petropleomorpha daqingensis</name>
    <dbReference type="NCBI Taxonomy" id="2026353"/>
    <lineage>
        <taxon>Bacteria</taxon>
        <taxon>Bacillati</taxon>
        <taxon>Actinomycetota</taxon>
        <taxon>Actinomycetes</taxon>
        <taxon>Geodermatophilales</taxon>
        <taxon>Geodermatophilaceae</taxon>
        <taxon>Petropleomorpha</taxon>
    </lineage>
</organism>
<accession>A0A853CAH7</accession>
<sequence>MTTLTHGAAYVWAAGHRILLAAVVVVVAAAVTLTVVLTGTGRPAPDVATTPSGPLPVVDDGCAAAGPATPC</sequence>
<keyword evidence="3" id="KW-1185">Reference proteome</keyword>
<keyword evidence="1" id="KW-0812">Transmembrane</keyword>
<dbReference type="RefSeq" id="WP_179714795.1">
    <property type="nucleotide sequence ID" value="NZ_JACBZT010000001.1"/>
</dbReference>
<comment type="caution">
    <text evidence="2">The sequence shown here is derived from an EMBL/GenBank/DDBJ whole genome shotgun (WGS) entry which is preliminary data.</text>
</comment>
<name>A0A853CAH7_9ACTN</name>
<evidence type="ECO:0000313" key="3">
    <source>
        <dbReference type="Proteomes" id="UP000541969"/>
    </source>
</evidence>
<protein>
    <submittedName>
        <fullName evidence="2">Uncharacterized protein</fullName>
    </submittedName>
</protein>
<evidence type="ECO:0000256" key="1">
    <source>
        <dbReference type="SAM" id="Phobius"/>
    </source>
</evidence>
<dbReference type="Proteomes" id="UP000541969">
    <property type="component" value="Unassembled WGS sequence"/>
</dbReference>
<keyword evidence="1" id="KW-1133">Transmembrane helix</keyword>
<gene>
    <name evidence="2" type="ORF">GGQ55_000304</name>
</gene>
<evidence type="ECO:0000313" key="2">
    <source>
        <dbReference type="EMBL" id="NYJ04026.1"/>
    </source>
</evidence>
<dbReference type="EMBL" id="JACBZT010000001">
    <property type="protein sequence ID" value="NYJ04026.1"/>
    <property type="molecule type" value="Genomic_DNA"/>
</dbReference>
<dbReference type="AlphaFoldDB" id="A0A853CAH7"/>
<proteinExistence type="predicted"/>
<keyword evidence="1" id="KW-0472">Membrane</keyword>